<dbReference type="AlphaFoldDB" id="A0A2T7NW15"/>
<dbReference type="OMA" id="YECGQEG"/>
<dbReference type="SUPFAM" id="SSF57756">
    <property type="entry name" value="Retrovirus zinc finger-like domains"/>
    <property type="match status" value="1"/>
</dbReference>
<evidence type="ECO:0000313" key="18">
    <source>
        <dbReference type="Proteomes" id="UP000245119"/>
    </source>
</evidence>
<dbReference type="InterPro" id="IPR003954">
    <property type="entry name" value="RRM_euk-type"/>
</dbReference>
<dbReference type="GO" id="GO:0000398">
    <property type="term" value="P:mRNA splicing, via spliceosome"/>
    <property type="evidence" value="ECO:0007669"/>
    <property type="project" value="InterPro"/>
</dbReference>
<dbReference type="InterPro" id="IPR001878">
    <property type="entry name" value="Znf_CCHC"/>
</dbReference>
<name>A0A2T7NW15_POMCA</name>
<dbReference type="Pfam" id="PF00098">
    <property type="entry name" value="zf-CCHC"/>
    <property type="match status" value="1"/>
</dbReference>
<keyword evidence="6 12" id="KW-0863">Zinc-finger</keyword>
<organism evidence="17 18">
    <name type="scientific">Pomacea canaliculata</name>
    <name type="common">Golden apple snail</name>
    <dbReference type="NCBI Taxonomy" id="400727"/>
    <lineage>
        <taxon>Eukaryota</taxon>
        <taxon>Metazoa</taxon>
        <taxon>Spiralia</taxon>
        <taxon>Lophotrochozoa</taxon>
        <taxon>Mollusca</taxon>
        <taxon>Gastropoda</taxon>
        <taxon>Caenogastropoda</taxon>
        <taxon>Architaenioglossa</taxon>
        <taxon>Ampullarioidea</taxon>
        <taxon>Ampullariidae</taxon>
        <taxon>Pomacea</taxon>
    </lineage>
</organism>
<keyword evidence="10" id="KW-0539">Nucleus</keyword>
<evidence type="ECO:0000256" key="7">
    <source>
        <dbReference type="ARBA" id="ARBA00022833"/>
    </source>
</evidence>
<evidence type="ECO:0000256" key="1">
    <source>
        <dbReference type="ARBA" id="ARBA00004123"/>
    </source>
</evidence>
<evidence type="ECO:0000256" key="14">
    <source>
        <dbReference type="SAM" id="MobiDB-lite"/>
    </source>
</evidence>
<dbReference type="PROSITE" id="PS50102">
    <property type="entry name" value="RRM"/>
    <property type="match status" value="1"/>
</dbReference>
<keyword evidence="4" id="KW-0479">Metal-binding</keyword>
<dbReference type="EMBL" id="PZQS01000009">
    <property type="protein sequence ID" value="PVD25346.1"/>
    <property type="molecule type" value="Genomic_DNA"/>
</dbReference>
<accession>A0A2T7NW15</accession>
<dbReference type="InterPro" id="IPR012677">
    <property type="entry name" value="Nucleotide-bd_a/b_plait_sf"/>
</dbReference>
<dbReference type="STRING" id="400727.A0A2T7NW15"/>
<feature type="compositionally biased region" description="Basic and acidic residues" evidence="14">
    <location>
        <begin position="159"/>
        <end position="177"/>
    </location>
</feature>
<dbReference type="SMART" id="SM00343">
    <property type="entry name" value="ZnF_C2HC"/>
    <property type="match status" value="1"/>
</dbReference>
<dbReference type="InterPro" id="IPR044598">
    <property type="entry name" value="ZCRB1"/>
</dbReference>
<evidence type="ECO:0000256" key="10">
    <source>
        <dbReference type="ARBA" id="ARBA00023242"/>
    </source>
</evidence>
<feature type="domain" description="CCHC-type" evidence="16">
    <location>
        <begin position="124"/>
        <end position="140"/>
    </location>
</feature>
<dbReference type="InterPro" id="IPR034219">
    <property type="entry name" value="ZCRB1_RRM"/>
</dbReference>
<sequence>MLETAVEACMSSAPRKHNMSKGLAPSKSTVYVSNLPFSLTNNDLHKIFDKYGKVVRVTIMKDKETRKSKGVAFVLFLDRDSAHKAVRALHKTKMFERTINCTIAKDNGRAPEFIRRREYKDKSRCYECGDEGHLSYQCPKNLLGEREPPPKKKKVRKGQKTEEGYSHEDDSDARSEDEKVEEIDSLAAAIQYQRQKAEEEEKYGETASWQTDSPRRKRYVKDSYFSDEEDLAGD</sequence>
<dbReference type="FunFam" id="4.10.60.10:FF:000009">
    <property type="entry name" value="Zinc finger CCHC-type and RNA-binding motif-containing protein 1"/>
    <property type="match status" value="1"/>
</dbReference>
<evidence type="ECO:0000256" key="13">
    <source>
        <dbReference type="PROSITE-ProRule" id="PRU00176"/>
    </source>
</evidence>
<dbReference type="SMART" id="SM00360">
    <property type="entry name" value="RRM"/>
    <property type="match status" value="1"/>
</dbReference>
<feature type="compositionally biased region" description="Acidic residues" evidence="14">
    <location>
        <begin position="225"/>
        <end position="234"/>
    </location>
</feature>
<evidence type="ECO:0000256" key="12">
    <source>
        <dbReference type="PROSITE-ProRule" id="PRU00047"/>
    </source>
</evidence>
<comment type="subcellular location">
    <subcellularLocation>
        <location evidence="1">Nucleus</location>
    </subcellularLocation>
</comment>
<keyword evidence="8 13" id="KW-0694">RNA-binding</keyword>
<evidence type="ECO:0000256" key="11">
    <source>
        <dbReference type="ARBA" id="ARBA00032031"/>
    </source>
</evidence>
<evidence type="ECO:0000259" key="16">
    <source>
        <dbReference type="PROSITE" id="PS50158"/>
    </source>
</evidence>
<evidence type="ECO:0000256" key="9">
    <source>
        <dbReference type="ARBA" id="ARBA00023187"/>
    </source>
</evidence>
<keyword evidence="18" id="KW-1185">Reference proteome</keyword>
<dbReference type="GO" id="GO:0003723">
    <property type="term" value="F:RNA binding"/>
    <property type="evidence" value="ECO:0007669"/>
    <property type="project" value="UniProtKB-UniRule"/>
</dbReference>
<feature type="region of interest" description="Disordered" evidence="14">
    <location>
        <begin position="138"/>
        <end position="234"/>
    </location>
</feature>
<gene>
    <name evidence="17" type="ORF">C0Q70_15846</name>
</gene>
<comment type="caution">
    <text evidence="17">The sequence shown here is derived from an EMBL/GenBank/DDBJ whole genome shotgun (WGS) entry which is preliminary data.</text>
</comment>
<dbReference type="GO" id="GO:0008270">
    <property type="term" value="F:zinc ion binding"/>
    <property type="evidence" value="ECO:0007669"/>
    <property type="project" value="UniProtKB-KW"/>
</dbReference>
<feature type="domain" description="RRM" evidence="15">
    <location>
        <begin position="28"/>
        <end position="106"/>
    </location>
</feature>
<dbReference type="Pfam" id="PF00076">
    <property type="entry name" value="RRM_1"/>
    <property type="match status" value="1"/>
</dbReference>
<reference evidence="17 18" key="1">
    <citation type="submission" date="2018-04" db="EMBL/GenBank/DDBJ databases">
        <title>The genome of golden apple snail Pomacea canaliculata provides insight into stress tolerance and invasive adaptation.</title>
        <authorList>
            <person name="Liu C."/>
            <person name="Liu B."/>
            <person name="Ren Y."/>
            <person name="Zhang Y."/>
            <person name="Wang H."/>
            <person name="Li S."/>
            <person name="Jiang F."/>
            <person name="Yin L."/>
            <person name="Zhang G."/>
            <person name="Qian W."/>
            <person name="Fan W."/>
        </authorList>
    </citation>
    <scope>NUCLEOTIDE SEQUENCE [LARGE SCALE GENOMIC DNA]</scope>
    <source>
        <strain evidence="17">SZHN2017</strain>
        <tissue evidence="17">Muscle</tissue>
    </source>
</reference>
<dbReference type="PROSITE" id="PS50158">
    <property type="entry name" value="ZF_CCHC"/>
    <property type="match status" value="1"/>
</dbReference>
<proteinExistence type="predicted"/>
<evidence type="ECO:0000256" key="6">
    <source>
        <dbReference type="ARBA" id="ARBA00022771"/>
    </source>
</evidence>
<evidence type="ECO:0000313" key="17">
    <source>
        <dbReference type="EMBL" id="PVD25346.1"/>
    </source>
</evidence>
<dbReference type="Gene3D" id="4.10.60.10">
    <property type="entry name" value="Zinc finger, CCHC-type"/>
    <property type="match status" value="1"/>
</dbReference>
<evidence type="ECO:0000256" key="4">
    <source>
        <dbReference type="ARBA" id="ARBA00022723"/>
    </source>
</evidence>
<evidence type="ECO:0000256" key="3">
    <source>
        <dbReference type="ARBA" id="ARBA00022664"/>
    </source>
</evidence>
<keyword evidence="7" id="KW-0862">Zinc</keyword>
<dbReference type="SUPFAM" id="SSF54928">
    <property type="entry name" value="RNA-binding domain, RBD"/>
    <property type="match status" value="1"/>
</dbReference>
<keyword evidence="5" id="KW-0747">Spliceosome</keyword>
<dbReference type="SMART" id="SM00361">
    <property type="entry name" value="RRM_1"/>
    <property type="match status" value="1"/>
</dbReference>
<evidence type="ECO:0000256" key="5">
    <source>
        <dbReference type="ARBA" id="ARBA00022728"/>
    </source>
</evidence>
<evidence type="ECO:0000259" key="15">
    <source>
        <dbReference type="PROSITE" id="PS50102"/>
    </source>
</evidence>
<dbReference type="OrthoDB" id="267048at2759"/>
<dbReference type="InterPro" id="IPR036875">
    <property type="entry name" value="Znf_CCHC_sf"/>
</dbReference>
<dbReference type="InterPro" id="IPR000504">
    <property type="entry name" value="RRM_dom"/>
</dbReference>
<dbReference type="GO" id="GO:0005689">
    <property type="term" value="C:U12-type spliceosomal complex"/>
    <property type="evidence" value="ECO:0007669"/>
    <property type="project" value="InterPro"/>
</dbReference>
<dbReference type="PANTHER" id="PTHR46259">
    <property type="entry name" value="ZINC FINGER CCHC-TYPE AND RNA-BINDING MOTIF-CONTAINING PROTEIN 1"/>
    <property type="match status" value="1"/>
</dbReference>
<dbReference type="InterPro" id="IPR035979">
    <property type="entry name" value="RBD_domain_sf"/>
</dbReference>
<keyword evidence="9" id="KW-0508">mRNA splicing</keyword>
<dbReference type="PANTHER" id="PTHR46259:SF1">
    <property type="entry name" value="ZINC FINGER CCHC-TYPE AND RNA-BINDING MOTIF-CONTAINING PROTEIN 1"/>
    <property type="match status" value="1"/>
</dbReference>
<dbReference type="Proteomes" id="UP000245119">
    <property type="component" value="Linkage Group LG9"/>
</dbReference>
<dbReference type="Gene3D" id="3.30.70.330">
    <property type="match status" value="1"/>
</dbReference>
<protein>
    <recommendedName>
        <fullName evidence="2">Zinc finger CCHC-type and RNA-binding motif-containing protein 1</fullName>
    </recommendedName>
    <alternativeName>
        <fullName evidence="11">U11/U12 small nuclear ribonucleoprotein 31 kDa protein</fullName>
    </alternativeName>
</protein>
<keyword evidence="3" id="KW-0507">mRNA processing</keyword>
<evidence type="ECO:0000256" key="8">
    <source>
        <dbReference type="ARBA" id="ARBA00022884"/>
    </source>
</evidence>
<dbReference type="CDD" id="cd12393">
    <property type="entry name" value="RRM_ZCRB1"/>
    <property type="match status" value="1"/>
</dbReference>
<evidence type="ECO:0000256" key="2">
    <source>
        <dbReference type="ARBA" id="ARBA00015428"/>
    </source>
</evidence>
<dbReference type="FunFam" id="3.30.70.330:FF:000233">
    <property type="entry name" value="Zinc finger CCHC-type and RNA-binding motif-containing protein 1"/>
    <property type="match status" value="1"/>
</dbReference>